<accession>A0A1I7NC24</accession>
<protein>
    <submittedName>
        <fullName evidence="2">PRC-barrel domain-containing protein</fullName>
    </submittedName>
</protein>
<dbReference type="SUPFAM" id="SSF50346">
    <property type="entry name" value="PRC-barrel domain"/>
    <property type="match status" value="1"/>
</dbReference>
<evidence type="ECO:0000259" key="1">
    <source>
        <dbReference type="Pfam" id="PF05239"/>
    </source>
</evidence>
<dbReference type="STRING" id="51670.SAMN04488557_1520"/>
<dbReference type="Gene3D" id="2.30.30.240">
    <property type="entry name" value="PRC-barrel domain"/>
    <property type="match status" value="1"/>
</dbReference>
<name>A0A1I7NC24_9HYPH</name>
<dbReference type="PANTHER" id="PTHR36505:SF1">
    <property type="entry name" value="BLR1072 PROTEIN"/>
    <property type="match status" value="1"/>
</dbReference>
<evidence type="ECO:0000313" key="3">
    <source>
        <dbReference type="Proteomes" id="UP000199423"/>
    </source>
</evidence>
<dbReference type="InterPro" id="IPR011033">
    <property type="entry name" value="PRC_barrel-like_sf"/>
</dbReference>
<dbReference type="InterPro" id="IPR027275">
    <property type="entry name" value="PRC-brl_dom"/>
</dbReference>
<organism evidence="2 3">
    <name type="scientific">Hyphomicrobium facile</name>
    <dbReference type="NCBI Taxonomy" id="51670"/>
    <lineage>
        <taxon>Bacteria</taxon>
        <taxon>Pseudomonadati</taxon>
        <taxon>Pseudomonadota</taxon>
        <taxon>Alphaproteobacteria</taxon>
        <taxon>Hyphomicrobiales</taxon>
        <taxon>Hyphomicrobiaceae</taxon>
        <taxon>Hyphomicrobium</taxon>
    </lineage>
</organism>
<proteinExistence type="predicted"/>
<gene>
    <name evidence="2" type="ORF">SAMN04488557_1520</name>
</gene>
<reference evidence="3" key="1">
    <citation type="submission" date="2016-10" db="EMBL/GenBank/DDBJ databases">
        <authorList>
            <person name="Varghese N."/>
            <person name="Submissions S."/>
        </authorList>
    </citation>
    <scope>NUCLEOTIDE SEQUENCE [LARGE SCALE GENOMIC DNA]</scope>
    <source>
        <strain evidence="3">DSM 1565</strain>
    </source>
</reference>
<keyword evidence="3" id="KW-1185">Reference proteome</keyword>
<sequence>MQAESRFLETSRVAGTAVYDGAHAEIGSIDDLIIDTMTGKVRYATLSFGGFLGLGKSQYVVPWTALRWDPELEGYVTGITEQQLQASPDLDPLSLRNRDAEGRLHEAYGAPGYWELEPR</sequence>
<dbReference type="RefSeq" id="WP_092866722.1">
    <property type="nucleotide sequence ID" value="NZ_FPCH01000002.1"/>
</dbReference>
<feature type="domain" description="PRC-barrel" evidence="1">
    <location>
        <begin position="11"/>
        <end position="64"/>
    </location>
</feature>
<dbReference type="Proteomes" id="UP000199423">
    <property type="component" value="Unassembled WGS sequence"/>
</dbReference>
<dbReference type="Pfam" id="PF05239">
    <property type="entry name" value="PRC"/>
    <property type="match status" value="1"/>
</dbReference>
<evidence type="ECO:0000313" key="2">
    <source>
        <dbReference type="EMBL" id="SFV32217.1"/>
    </source>
</evidence>
<dbReference type="OrthoDB" id="7274881at2"/>
<dbReference type="EMBL" id="FPCH01000002">
    <property type="protein sequence ID" value="SFV32217.1"/>
    <property type="molecule type" value="Genomic_DNA"/>
</dbReference>
<dbReference type="AlphaFoldDB" id="A0A1I7NC24"/>
<dbReference type="PANTHER" id="PTHR36505">
    <property type="entry name" value="BLR1072 PROTEIN"/>
    <property type="match status" value="1"/>
</dbReference>